<dbReference type="GO" id="GO:0080044">
    <property type="term" value="F:quercetin 7-O-glucosyltransferase activity"/>
    <property type="evidence" value="ECO:0007669"/>
    <property type="project" value="TreeGrafter"/>
</dbReference>
<sequence length="504" mass="56953">MEQEKPIINVLMVAFASQGHINPMLRLGKQLQTKSNIHVTLATTEIFHHRLLKQNHQSVTTTSTTTTAISNDTVSISGIDFIFFSDGFSLDYDRKSNLDTYMYTLANVGPTNLYNLIISLYSNKIKPKKFSCIIIAPFVPWVSKVGAQLGIPCAMLWIQPCTLFSIYYSFYNNLNDFPTKENPNLSVKLPNLPLLETCDLPSFVLPTNNLLSMNDTLSQEMKNVDNIKWVLANTFYELEKDVIDYMTKFVVIKAVGPLISPKLLLGEEHGHDNDDHVGINLWKPDENCIDWLNKNEPNSVIYVSFGSLIMLSREQMEVISKALINCKRPFLWVVKDEDYLVGESVGQISKGFLDEIKDKGKIVKWCPQDKVLLHQSVGCFLTHCGWNSMLETLSCGVPIIAYPLWTDQPTNAKLMTEVFGIGLRLRPNKDGLVGFDEIVKCIEEVMDGPRSAEIRAKAVEWKRAARDAVARGGESDRNIQDFVDDIVEISKNLEYNLDKELVSL</sequence>
<dbReference type="PANTHER" id="PTHR11926:SF1441">
    <property type="entry name" value="GLYCOSYLTRANSFERASE"/>
    <property type="match status" value="1"/>
</dbReference>
<gene>
    <name evidence="5" type="ORF">RND81_14G236700</name>
</gene>
<dbReference type="SUPFAM" id="SSF53756">
    <property type="entry name" value="UDP-Glycosyltransferase/glycogen phosphorylase"/>
    <property type="match status" value="1"/>
</dbReference>
<protein>
    <recommendedName>
        <fullName evidence="4">Glycosyltransferase</fullName>
        <ecNumber evidence="4">2.4.1.-</ecNumber>
    </recommendedName>
</protein>
<dbReference type="Pfam" id="PF00201">
    <property type="entry name" value="UDPGT"/>
    <property type="match status" value="1"/>
</dbReference>
<dbReference type="Gene3D" id="3.40.50.2000">
    <property type="entry name" value="Glycogen Phosphorylase B"/>
    <property type="match status" value="2"/>
</dbReference>
<reference evidence="5" key="1">
    <citation type="submission" date="2024-03" db="EMBL/GenBank/DDBJ databases">
        <title>WGS assembly of Saponaria officinalis var. Norfolk2.</title>
        <authorList>
            <person name="Jenkins J."/>
            <person name="Shu S."/>
            <person name="Grimwood J."/>
            <person name="Barry K."/>
            <person name="Goodstein D."/>
            <person name="Schmutz J."/>
            <person name="Leebens-Mack J."/>
            <person name="Osbourn A."/>
        </authorList>
    </citation>
    <scope>NUCLEOTIDE SEQUENCE [LARGE SCALE GENOMIC DNA]</scope>
    <source>
        <strain evidence="5">JIC</strain>
    </source>
</reference>
<evidence type="ECO:0000256" key="3">
    <source>
        <dbReference type="RuleBase" id="RU003718"/>
    </source>
</evidence>
<dbReference type="EC" id="2.4.1.-" evidence="4"/>
<comment type="similarity">
    <text evidence="1 3">Belongs to the UDP-glycosyltransferase family.</text>
</comment>
<name>A0AAW1GUG6_SAPOF</name>
<dbReference type="Proteomes" id="UP001443914">
    <property type="component" value="Unassembled WGS sequence"/>
</dbReference>
<dbReference type="GO" id="GO:0080043">
    <property type="term" value="F:quercetin 3-O-glucosyltransferase activity"/>
    <property type="evidence" value="ECO:0007669"/>
    <property type="project" value="TreeGrafter"/>
</dbReference>
<keyword evidence="3" id="KW-0328">Glycosyltransferase</keyword>
<dbReference type="EMBL" id="JBDFQZ010000014">
    <property type="protein sequence ID" value="KAK9667150.1"/>
    <property type="molecule type" value="Genomic_DNA"/>
</dbReference>
<dbReference type="InterPro" id="IPR002213">
    <property type="entry name" value="UDP_glucos_trans"/>
</dbReference>
<evidence type="ECO:0000313" key="5">
    <source>
        <dbReference type="EMBL" id="KAK9667150.1"/>
    </source>
</evidence>
<dbReference type="CDD" id="cd03784">
    <property type="entry name" value="GT1_Gtf-like"/>
    <property type="match status" value="1"/>
</dbReference>
<keyword evidence="2 3" id="KW-0808">Transferase</keyword>
<evidence type="ECO:0000256" key="2">
    <source>
        <dbReference type="ARBA" id="ARBA00022679"/>
    </source>
</evidence>
<proteinExistence type="inferred from homology"/>
<accession>A0AAW1GUG6</accession>
<dbReference type="FunFam" id="3.40.50.2000:FF:000019">
    <property type="entry name" value="Glycosyltransferase"/>
    <property type="match status" value="1"/>
</dbReference>
<dbReference type="AlphaFoldDB" id="A0AAW1GUG6"/>
<evidence type="ECO:0000256" key="1">
    <source>
        <dbReference type="ARBA" id="ARBA00009995"/>
    </source>
</evidence>
<evidence type="ECO:0000313" key="6">
    <source>
        <dbReference type="Proteomes" id="UP001443914"/>
    </source>
</evidence>
<evidence type="ECO:0000256" key="4">
    <source>
        <dbReference type="RuleBase" id="RU362057"/>
    </source>
</evidence>
<dbReference type="GO" id="GO:0016104">
    <property type="term" value="P:triterpenoid biosynthetic process"/>
    <property type="evidence" value="ECO:0007669"/>
    <property type="project" value="UniProtKB-ARBA"/>
</dbReference>
<organism evidence="5 6">
    <name type="scientific">Saponaria officinalis</name>
    <name type="common">Common soapwort</name>
    <name type="synonym">Lychnis saponaria</name>
    <dbReference type="NCBI Taxonomy" id="3572"/>
    <lineage>
        <taxon>Eukaryota</taxon>
        <taxon>Viridiplantae</taxon>
        <taxon>Streptophyta</taxon>
        <taxon>Embryophyta</taxon>
        <taxon>Tracheophyta</taxon>
        <taxon>Spermatophyta</taxon>
        <taxon>Magnoliopsida</taxon>
        <taxon>eudicotyledons</taxon>
        <taxon>Gunneridae</taxon>
        <taxon>Pentapetalae</taxon>
        <taxon>Caryophyllales</taxon>
        <taxon>Caryophyllaceae</taxon>
        <taxon>Caryophylleae</taxon>
        <taxon>Saponaria</taxon>
    </lineage>
</organism>
<comment type="caution">
    <text evidence="5">The sequence shown here is derived from an EMBL/GenBank/DDBJ whole genome shotgun (WGS) entry which is preliminary data.</text>
</comment>
<keyword evidence="6" id="KW-1185">Reference proteome</keyword>
<dbReference type="PANTHER" id="PTHR11926">
    <property type="entry name" value="GLUCOSYL/GLUCURONOSYL TRANSFERASES"/>
    <property type="match status" value="1"/>
</dbReference>
<dbReference type="PROSITE" id="PS00375">
    <property type="entry name" value="UDPGT"/>
    <property type="match status" value="1"/>
</dbReference>
<dbReference type="InterPro" id="IPR035595">
    <property type="entry name" value="UDP_glycos_trans_CS"/>
</dbReference>
<dbReference type="GO" id="GO:0016135">
    <property type="term" value="P:saponin biosynthetic process"/>
    <property type="evidence" value="ECO:0007669"/>
    <property type="project" value="UniProtKB-ARBA"/>
</dbReference>